<dbReference type="InterPro" id="IPR006058">
    <property type="entry name" value="2Fe2S_fd_BS"/>
</dbReference>
<dbReference type="SUPFAM" id="SSF54292">
    <property type="entry name" value="2Fe-2S ferredoxin-like"/>
    <property type="match status" value="1"/>
</dbReference>
<dbReference type="CDD" id="cd06185">
    <property type="entry name" value="PDR_like"/>
    <property type="match status" value="1"/>
</dbReference>
<reference evidence="9 10" key="1">
    <citation type="submission" date="2020-07" db="EMBL/GenBank/DDBJ databases">
        <title>Pusillimonas sp. nov., isolated from poultry manure in Taiwan.</title>
        <authorList>
            <person name="Lin S.-Y."/>
            <person name="Tang Y.-S."/>
            <person name="Young C.-C."/>
        </authorList>
    </citation>
    <scope>NUCLEOTIDE SEQUENCE [LARGE SCALE GENOMIC DNA]</scope>
    <source>
        <strain evidence="9 10">CC-YST705</strain>
    </source>
</reference>
<evidence type="ECO:0000256" key="5">
    <source>
        <dbReference type="ARBA" id="ARBA00023004"/>
    </source>
</evidence>
<dbReference type="EMBL" id="JACDXW010000005">
    <property type="protein sequence ID" value="MCB5364393.1"/>
    <property type="molecule type" value="Genomic_DNA"/>
</dbReference>
<evidence type="ECO:0000313" key="10">
    <source>
        <dbReference type="Proteomes" id="UP000776983"/>
    </source>
</evidence>
<dbReference type="InterPro" id="IPR050415">
    <property type="entry name" value="MRET"/>
</dbReference>
<dbReference type="InterPro" id="IPR001041">
    <property type="entry name" value="2Fe-2S_ferredoxin-type"/>
</dbReference>
<keyword evidence="2" id="KW-0001">2Fe-2S</keyword>
<evidence type="ECO:0000259" key="8">
    <source>
        <dbReference type="PROSITE" id="PS51384"/>
    </source>
</evidence>
<keyword evidence="4" id="KW-0560">Oxidoreductase</keyword>
<dbReference type="Pfam" id="PF00175">
    <property type="entry name" value="NAD_binding_1"/>
    <property type="match status" value="1"/>
</dbReference>
<dbReference type="Gene3D" id="2.40.30.10">
    <property type="entry name" value="Translation factors"/>
    <property type="match status" value="1"/>
</dbReference>
<evidence type="ECO:0000313" key="9">
    <source>
        <dbReference type="EMBL" id="MCB5364393.1"/>
    </source>
</evidence>
<gene>
    <name evidence="9" type="ORF">H0484_11600</name>
</gene>
<dbReference type="SUPFAM" id="SSF63380">
    <property type="entry name" value="Riboflavin synthase domain-like"/>
    <property type="match status" value="1"/>
</dbReference>
<dbReference type="InterPro" id="IPR036010">
    <property type="entry name" value="2Fe-2S_ferredoxin-like_sf"/>
</dbReference>
<dbReference type="PROSITE" id="PS00197">
    <property type="entry name" value="2FE2S_FER_1"/>
    <property type="match status" value="1"/>
</dbReference>
<evidence type="ECO:0000256" key="6">
    <source>
        <dbReference type="ARBA" id="ARBA00023014"/>
    </source>
</evidence>
<dbReference type="InterPro" id="IPR001433">
    <property type="entry name" value="OxRdtase_FAD/NAD-bd"/>
</dbReference>
<evidence type="ECO:0000256" key="2">
    <source>
        <dbReference type="ARBA" id="ARBA00022714"/>
    </source>
</evidence>
<proteinExistence type="predicted"/>
<evidence type="ECO:0000256" key="1">
    <source>
        <dbReference type="ARBA" id="ARBA00022630"/>
    </source>
</evidence>
<dbReference type="Pfam" id="PF00111">
    <property type="entry name" value="Fer2"/>
    <property type="match status" value="1"/>
</dbReference>
<accession>A0ABS8CEG8</accession>
<keyword evidence="5" id="KW-0408">Iron</keyword>
<dbReference type="InterPro" id="IPR017927">
    <property type="entry name" value="FAD-bd_FR_type"/>
</dbReference>
<keyword evidence="6" id="KW-0411">Iron-sulfur</keyword>
<dbReference type="Proteomes" id="UP000776983">
    <property type="component" value="Unassembled WGS sequence"/>
</dbReference>
<keyword evidence="10" id="KW-1185">Reference proteome</keyword>
<protein>
    <submittedName>
        <fullName evidence="9">Oxidoreductase</fullName>
    </submittedName>
</protein>
<dbReference type="PANTHER" id="PTHR47354:SF1">
    <property type="entry name" value="CARNITINE MONOOXYGENASE REDUCTASE SUBUNIT"/>
    <property type="match status" value="1"/>
</dbReference>
<dbReference type="InterPro" id="IPR039261">
    <property type="entry name" value="FNR_nucleotide-bd"/>
</dbReference>
<dbReference type="SUPFAM" id="SSF52343">
    <property type="entry name" value="Ferredoxin reductase-like, C-terminal NADP-linked domain"/>
    <property type="match status" value="1"/>
</dbReference>
<evidence type="ECO:0000256" key="3">
    <source>
        <dbReference type="ARBA" id="ARBA00022723"/>
    </source>
</evidence>
<feature type="domain" description="2Fe-2S ferredoxin-type" evidence="7">
    <location>
        <begin position="237"/>
        <end position="324"/>
    </location>
</feature>
<dbReference type="PRINTS" id="PR00409">
    <property type="entry name" value="PHDIOXRDTASE"/>
</dbReference>
<comment type="caution">
    <text evidence="9">The sequence shown here is derived from an EMBL/GenBank/DDBJ whole genome shotgun (WGS) entry which is preliminary data.</text>
</comment>
<dbReference type="CDD" id="cd00207">
    <property type="entry name" value="fer2"/>
    <property type="match status" value="1"/>
</dbReference>
<dbReference type="Gene3D" id="3.10.20.30">
    <property type="match status" value="1"/>
</dbReference>
<keyword evidence="1" id="KW-0285">Flavoprotein</keyword>
<dbReference type="InterPro" id="IPR017938">
    <property type="entry name" value="Riboflavin_synthase-like_b-brl"/>
</dbReference>
<dbReference type="PROSITE" id="PS51384">
    <property type="entry name" value="FAD_FR"/>
    <property type="match status" value="1"/>
</dbReference>
<organism evidence="9 10">
    <name type="scientific">Mesopusillimonas faecipullorum</name>
    <dbReference type="NCBI Taxonomy" id="2755040"/>
    <lineage>
        <taxon>Bacteria</taxon>
        <taxon>Pseudomonadati</taxon>
        <taxon>Pseudomonadota</taxon>
        <taxon>Betaproteobacteria</taxon>
        <taxon>Burkholderiales</taxon>
        <taxon>Alcaligenaceae</taxon>
        <taxon>Mesopusillimonas</taxon>
    </lineage>
</organism>
<dbReference type="Gene3D" id="3.40.50.80">
    <property type="entry name" value="Nucleotide-binding domain of ferredoxin-NADP reductase (FNR) module"/>
    <property type="match status" value="1"/>
</dbReference>
<feature type="domain" description="FAD-binding FR-type" evidence="8">
    <location>
        <begin position="4"/>
        <end position="105"/>
    </location>
</feature>
<keyword evidence="3" id="KW-0479">Metal-binding</keyword>
<dbReference type="PANTHER" id="PTHR47354">
    <property type="entry name" value="NADH OXIDOREDUCTASE HCR"/>
    <property type="match status" value="1"/>
</dbReference>
<sequence>MRQDILFEVRITRRQWVSRTVVELVLESTGKPLPAADAGAHIDVHLPNGMVRQYSLVTPVIAGGSYRIGVRVMEDGRGGSQCVAQSLTEGDVLTIGAPRNLFELQPDAGRIVLVAGGIGITPIHAMACQLMQAGHQNWSLHYAYSRHEEAYFPSEWLLWDERVQRYEGLPARGAPGRTLDVAALVADLEKEGGGAIYCCGPNSLMDALSQQCEQKSSVRYVQETFAAPEPVASADDGAFTLVLAKSGQSIQVQADQTILDALQAAGVDAPFSCGQGICGACETAVLDGTPVHRDAILSPAEQQEGKSMMICCSRSATPTLTLDM</sequence>
<evidence type="ECO:0000259" key="7">
    <source>
        <dbReference type="PROSITE" id="PS51085"/>
    </source>
</evidence>
<name>A0ABS8CEG8_9BURK</name>
<dbReference type="InterPro" id="IPR012675">
    <property type="entry name" value="Beta-grasp_dom_sf"/>
</dbReference>
<dbReference type="RefSeq" id="WP_226954804.1">
    <property type="nucleotide sequence ID" value="NZ_JACDXW010000005.1"/>
</dbReference>
<evidence type="ECO:0000256" key="4">
    <source>
        <dbReference type="ARBA" id="ARBA00023002"/>
    </source>
</evidence>
<dbReference type="PROSITE" id="PS51085">
    <property type="entry name" value="2FE2S_FER_2"/>
    <property type="match status" value="1"/>
</dbReference>